<protein>
    <submittedName>
        <fullName evidence="3">IS630 family transposase</fullName>
    </submittedName>
</protein>
<dbReference type="InterPro" id="IPR036397">
    <property type="entry name" value="RNaseH_sf"/>
</dbReference>
<dbReference type="SUPFAM" id="SSF46689">
    <property type="entry name" value="Homeodomain-like"/>
    <property type="match status" value="1"/>
</dbReference>
<organism evidence="3 4">
    <name type="scientific">Methylobacterium oryzae</name>
    <dbReference type="NCBI Taxonomy" id="334852"/>
    <lineage>
        <taxon>Bacteria</taxon>
        <taxon>Pseudomonadati</taxon>
        <taxon>Pseudomonadota</taxon>
        <taxon>Alphaproteobacteria</taxon>
        <taxon>Hyphomicrobiales</taxon>
        <taxon>Methylobacteriaceae</taxon>
        <taxon>Methylobacterium</taxon>
    </lineage>
</organism>
<dbReference type="PANTHER" id="PTHR46564:SF1">
    <property type="entry name" value="TRANSPOSASE"/>
    <property type="match status" value="1"/>
</dbReference>
<comment type="caution">
    <text evidence="3">The sequence shown here is derived from an EMBL/GenBank/DDBJ whole genome shotgun (WGS) entry which is preliminary data.</text>
</comment>
<dbReference type="RefSeq" id="WP_331303611.1">
    <property type="nucleotide sequence ID" value="NZ_MLCA01000014.1"/>
</dbReference>
<gene>
    <name evidence="3" type="ORF">MOTC310_24165</name>
</gene>
<evidence type="ECO:0000313" key="3">
    <source>
        <dbReference type="EMBL" id="MEE7493381.1"/>
    </source>
</evidence>
<accession>A0ABU7TV81</accession>
<evidence type="ECO:0000259" key="2">
    <source>
        <dbReference type="PROSITE" id="PS51057"/>
    </source>
</evidence>
<reference evidence="3 4" key="1">
    <citation type="journal article" date="2012" name="Genet. Mol. Biol.">
        <title>Analysis of 16S rRNA and mxaF genes revealing insights into Methylobacterium niche-specific plant association.</title>
        <authorList>
            <person name="Dourado M.N."/>
            <person name="Andreote F.D."/>
            <person name="Dini-Andreote F."/>
            <person name="Conti R."/>
            <person name="Araujo J.M."/>
            <person name="Araujo W.L."/>
        </authorList>
    </citation>
    <scope>NUCLEOTIDE SEQUENCE [LARGE SCALE GENOMIC DNA]</scope>
    <source>
        <strain evidence="3 4">TC3-10</strain>
    </source>
</reference>
<proteinExistence type="predicted"/>
<name>A0ABU7TV81_9HYPH</name>
<evidence type="ECO:0000256" key="1">
    <source>
        <dbReference type="SAM" id="MobiDB-lite"/>
    </source>
</evidence>
<dbReference type="PROSITE" id="PS51057">
    <property type="entry name" value="PAIRED_2"/>
    <property type="match status" value="1"/>
</dbReference>
<dbReference type="Gene3D" id="3.30.420.10">
    <property type="entry name" value="Ribonuclease H-like superfamily/Ribonuclease H"/>
    <property type="match status" value="1"/>
</dbReference>
<feature type="region of interest" description="Disordered" evidence="1">
    <location>
        <begin position="38"/>
        <end position="59"/>
    </location>
</feature>
<dbReference type="PANTHER" id="PTHR46564">
    <property type="entry name" value="TRANSPOSASE"/>
    <property type="match status" value="1"/>
</dbReference>
<dbReference type="Pfam" id="PF13358">
    <property type="entry name" value="DDE_3"/>
    <property type="match status" value="1"/>
</dbReference>
<dbReference type="InterPro" id="IPR009057">
    <property type="entry name" value="Homeodomain-like_sf"/>
</dbReference>
<evidence type="ECO:0000313" key="4">
    <source>
        <dbReference type="Proteomes" id="UP001355206"/>
    </source>
</evidence>
<dbReference type="NCBIfam" id="NF033545">
    <property type="entry name" value="transpos_IS630"/>
    <property type="match status" value="1"/>
</dbReference>
<dbReference type="Pfam" id="PF13384">
    <property type="entry name" value="HTH_23"/>
    <property type="match status" value="1"/>
</dbReference>
<dbReference type="InterPro" id="IPR001523">
    <property type="entry name" value="Paired_dom"/>
</dbReference>
<dbReference type="Proteomes" id="UP001355206">
    <property type="component" value="Unassembled WGS sequence"/>
</dbReference>
<feature type="domain" description="Paired" evidence="2">
    <location>
        <begin position="1"/>
        <end position="109"/>
    </location>
</feature>
<dbReference type="InterPro" id="IPR038717">
    <property type="entry name" value="Tc1-like_DDE_dom"/>
</dbReference>
<sequence>MPSPLSVDLRERVVAAVAAGASCHRAAARFGVSVSSASRWSQRSHQEGHVAPKPMGGDHTSKRIEAHAGLILATSKQEPRLFLRELRDRLAEQGVQTSTSGLSRFFQRHGISWKKGPTYAAEQEREDVRAAREAWFEAQPELDPDRLVFLDETAAATNMARRSGWAPRGERCRLAAPFGHYKTTTITAALRTSGLCATALLDGPTNGTRFCSYVTETLVSMLQSGDIVIMDNLPAHKVASVKDAIEAAGARLLYLPSYSPDFNPIEQVFAKLKALLRSAAARTIPDLWAAIRQAFTRFTPQECRNYLAAAGYENDLAVAT</sequence>
<dbReference type="InterPro" id="IPR047655">
    <property type="entry name" value="Transpos_IS630-like"/>
</dbReference>
<keyword evidence="4" id="KW-1185">Reference proteome</keyword>
<dbReference type="EMBL" id="MLCA01000014">
    <property type="protein sequence ID" value="MEE7493381.1"/>
    <property type="molecule type" value="Genomic_DNA"/>
</dbReference>